<dbReference type="InterPro" id="IPR011050">
    <property type="entry name" value="Pectin_lyase_fold/virulence"/>
</dbReference>
<accession>A0AA39L3B0</accession>
<proteinExistence type="predicted"/>
<dbReference type="PANTHER" id="PTHR36453:SF2">
    <property type="entry name" value="APPLE DOMAIN-CONTAINING PROTEIN"/>
    <property type="match status" value="1"/>
</dbReference>
<dbReference type="PANTHER" id="PTHR36453">
    <property type="entry name" value="SECRETED PROTEIN-RELATED"/>
    <property type="match status" value="1"/>
</dbReference>
<comment type="caution">
    <text evidence="3">The sequence shown here is derived from an EMBL/GenBank/DDBJ whole genome shotgun (WGS) entry which is preliminary data.</text>
</comment>
<feature type="chain" id="PRO_5041252909" evidence="2">
    <location>
        <begin position="16"/>
        <end position="725"/>
    </location>
</feature>
<dbReference type="Proteomes" id="UP001175261">
    <property type="component" value="Unassembled WGS sequence"/>
</dbReference>
<organism evidence="3 4">
    <name type="scientific">Sarocladium strictum</name>
    <name type="common">Black bundle disease fungus</name>
    <name type="synonym">Acremonium strictum</name>
    <dbReference type="NCBI Taxonomy" id="5046"/>
    <lineage>
        <taxon>Eukaryota</taxon>
        <taxon>Fungi</taxon>
        <taxon>Dikarya</taxon>
        <taxon>Ascomycota</taxon>
        <taxon>Pezizomycotina</taxon>
        <taxon>Sordariomycetes</taxon>
        <taxon>Hypocreomycetidae</taxon>
        <taxon>Hypocreales</taxon>
        <taxon>Sarocladiaceae</taxon>
        <taxon>Sarocladium</taxon>
    </lineage>
</organism>
<dbReference type="EMBL" id="JAPDFR010000009">
    <property type="protein sequence ID" value="KAK0382861.1"/>
    <property type="molecule type" value="Genomic_DNA"/>
</dbReference>
<protein>
    <submittedName>
        <fullName evidence="3">Uncharacterized protein</fullName>
    </submittedName>
</protein>
<keyword evidence="2" id="KW-0732">Signal</keyword>
<reference evidence="3" key="1">
    <citation type="submission" date="2022-10" db="EMBL/GenBank/DDBJ databases">
        <title>Determination and structural analysis of whole genome sequence of Sarocladium strictum F4-1.</title>
        <authorList>
            <person name="Hu L."/>
            <person name="Jiang Y."/>
        </authorList>
    </citation>
    <scope>NUCLEOTIDE SEQUENCE</scope>
    <source>
        <strain evidence="3">F4-1</strain>
    </source>
</reference>
<evidence type="ECO:0000313" key="4">
    <source>
        <dbReference type="Proteomes" id="UP001175261"/>
    </source>
</evidence>
<dbReference type="Gene3D" id="2.160.20.10">
    <property type="entry name" value="Single-stranded right-handed beta-helix, Pectin lyase-like"/>
    <property type="match status" value="1"/>
</dbReference>
<dbReference type="SUPFAM" id="SSF51126">
    <property type="entry name" value="Pectin lyase-like"/>
    <property type="match status" value="1"/>
</dbReference>
<evidence type="ECO:0000256" key="2">
    <source>
        <dbReference type="SAM" id="SignalP"/>
    </source>
</evidence>
<evidence type="ECO:0000256" key="1">
    <source>
        <dbReference type="SAM" id="MobiDB-lite"/>
    </source>
</evidence>
<evidence type="ECO:0000313" key="3">
    <source>
        <dbReference type="EMBL" id="KAK0382861.1"/>
    </source>
</evidence>
<feature type="region of interest" description="Disordered" evidence="1">
    <location>
        <begin position="693"/>
        <end position="725"/>
    </location>
</feature>
<keyword evidence="4" id="KW-1185">Reference proteome</keyword>
<feature type="signal peptide" evidence="2">
    <location>
        <begin position="1"/>
        <end position="15"/>
    </location>
</feature>
<name>A0AA39L3B0_SARSR</name>
<dbReference type="AlphaFoldDB" id="A0AA39L3B0"/>
<gene>
    <name evidence="3" type="ORF">NLU13_8777</name>
</gene>
<feature type="compositionally biased region" description="Polar residues" evidence="1">
    <location>
        <begin position="696"/>
        <end position="708"/>
    </location>
</feature>
<dbReference type="InterPro" id="IPR012334">
    <property type="entry name" value="Pectin_lyas_fold"/>
</dbReference>
<sequence length="725" mass="78198">MKTLSLLCLIGLASAADLYVSTEGSDQNDGSTQSPFLSLATALQTVEQLVSGGISEAITVHLADGVYSLNAPLNFTGAHSGKSGQPVTWKADGGNAIITGGLRVTGWTEGENGVYSASVPKGTKSRNLYVNGKASNYARRKIANRKDFSYTSTGMTWTDPQYDWLQTTPGIAGGEVRFINSFTDRYNPIQSVGERELVMAPDSWANNIWGWDTVVNPFADFGVWVQNVRALLTEGGEFYLDSDAGLVYYKPLDGEDMSTVETYLGLLECLVSVSGTYDSPAHDILFSGLNFAHTTWMFPSENGYVDQQTGGYIGNFTAYPEFEATRPHWWQMPSAIQISAAHNIAFIGGSYSQLGAGGVGIGNDDNAHISGVGLGAQNVSVTGAHFTQVMGNSVTGGGIQDEAHHPDSELKVNKDILISNNVFTNNTALFSASVPIFVTYLQFSEISHNDISHTTYSGICHGYGWGANDAGGSPEYEKRGLYKYQPLYTTPTTSMNNLIEANLVNEYGYSHTDLGAFYTLSKSPSTLFHENYAFGATWAAIYTDEGSNSMTFLQNMFLSDQNWVAVNGVNTGNNTYTKNYYLTGSNYANNTQIQSVSNADALGQRVAYRAGVTPSKRAGRPTTNPSDLADGYLGMSCENGVLTLTLWNFDDLPLQNVKFSVTAEGASLSPKDVPNTVRGDTWAQATYDVSNGECPSFTSQAQYTNSRTGQEETRDGVNATPPTGQ</sequence>